<protein>
    <submittedName>
        <fullName evidence="1">RanBP2-type zinc finger proteinisoform X1</fullName>
    </submittedName>
</protein>
<sequence length="60" mass="6967">MRFGYWHSHRKVDGKLKEVRWEAKGGEMEIPSSLYSALYFRCLLLFKCKEGGGGIKFLIV</sequence>
<dbReference type="EMBL" id="JANAVB010022593">
    <property type="protein sequence ID" value="KAJ6824065.1"/>
    <property type="molecule type" value="Genomic_DNA"/>
</dbReference>
<reference evidence="1" key="1">
    <citation type="journal article" date="2023" name="GigaByte">
        <title>Genome assembly of the bearded iris, Iris pallida Lam.</title>
        <authorList>
            <person name="Bruccoleri R.E."/>
            <person name="Oakeley E.J."/>
            <person name="Faust A.M.E."/>
            <person name="Altorfer M."/>
            <person name="Dessus-Babus S."/>
            <person name="Burckhardt D."/>
            <person name="Oertli M."/>
            <person name="Naumann U."/>
            <person name="Petersen F."/>
            <person name="Wong J."/>
        </authorList>
    </citation>
    <scope>NUCLEOTIDE SEQUENCE</scope>
    <source>
        <strain evidence="1">GSM-AAB239-AS_SAM_17_03QT</strain>
    </source>
</reference>
<dbReference type="AlphaFoldDB" id="A0AAX6G6X5"/>
<dbReference type="Proteomes" id="UP001140949">
    <property type="component" value="Unassembled WGS sequence"/>
</dbReference>
<name>A0AAX6G6X5_IRIPA</name>
<accession>A0AAX6G6X5</accession>
<reference evidence="1" key="2">
    <citation type="submission" date="2023-04" db="EMBL/GenBank/DDBJ databases">
        <authorList>
            <person name="Bruccoleri R.E."/>
            <person name="Oakeley E.J."/>
            <person name="Faust A.-M."/>
            <person name="Dessus-Babus S."/>
            <person name="Altorfer M."/>
            <person name="Burckhardt D."/>
            <person name="Oertli M."/>
            <person name="Naumann U."/>
            <person name="Petersen F."/>
            <person name="Wong J."/>
        </authorList>
    </citation>
    <scope>NUCLEOTIDE SEQUENCE</scope>
    <source>
        <strain evidence="1">GSM-AAB239-AS_SAM_17_03QT</strain>
        <tissue evidence="1">Leaf</tissue>
    </source>
</reference>
<proteinExistence type="predicted"/>
<organism evidence="1 2">
    <name type="scientific">Iris pallida</name>
    <name type="common">Sweet iris</name>
    <dbReference type="NCBI Taxonomy" id="29817"/>
    <lineage>
        <taxon>Eukaryota</taxon>
        <taxon>Viridiplantae</taxon>
        <taxon>Streptophyta</taxon>
        <taxon>Embryophyta</taxon>
        <taxon>Tracheophyta</taxon>
        <taxon>Spermatophyta</taxon>
        <taxon>Magnoliopsida</taxon>
        <taxon>Liliopsida</taxon>
        <taxon>Asparagales</taxon>
        <taxon>Iridaceae</taxon>
        <taxon>Iridoideae</taxon>
        <taxon>Irideae</taxon>
        <taxon>Iris</taxon>
    </lineage>
</organism>
<comment type="caution">
    <text evidence="1">The sequence shown here is derived from an EMBL/GenBank/DDBJ whole genome shotgun (WGS) entry which is preliminary data.</text>
</comment>
<keyword evidence="2" id="KW-1185">Reference proteome</keyword>
<evidence type="ECO:0000313" key="1">
    <source>
        <dbReference type="EMBL" id="KAJ6824065.1"/>
    </source>
</evidence>
<evidence type="ECO:0000313" key="2">
    <source>
        <dbReference type="Proteomes" id="UP001140949"/>
    </source>
</evidence>
<gene>
    <name evidence="1" type="ORF">M6B38_129595</name>
</gene>